<evidence type="ECO:0000256" key="6">
    <source>
        <dbReference type="ARBA" id="ARBA00023125"/>
    </source>
</evidence>
<evidence type="ECO:0000256" key="8">
    <source>
        <dbReference type="PROSITE-ProRule" id="PRU00169"/>
    </source>
</evidence>
<dbReference type="InterPro" id="IPR011006">
    <property type="entry name" value="CheY-like_superfamily"/>
</dbReference>
<dbReference type="InterPro" id="IPR039420">
    <property type="entry name" value="WalR-like"/>
</dbReference>
<dbReference type="EMBL" id="FOSH01000009">
    <property type="protein sequence ID" value="SFK38696.1"/>
    <property type="molecule type" value="Genomic_DNA"/>
</dbReference>
<gene>
    <name evidence="12" type="ORF">SAMN04488079_109124</name>
</gene>
<keyword evidence="4" id="KW-0902">Two-component regulatory system</keyword>
<keyword evidence="7" id="KW-0804">Transcription</keyword>
<dbReference type="SUPFAM" id="SSF46894">
    <property type="entry name" value="C-terminal effector domain of the bipartite response regulators"/>
    <property type="match status" value="1"/>
</dbReference>
<proteinExistence type="predicted"/>
<dbReference type="Gene3D" id="1.10.10.10">
    <property type="entry name" value="Winged helix-like DNA-binding domain superfamily/Winged helix DNA-binding domain"/>
    <property type="match status" value="1"/>
</dbReference>
<organism evidence="12 13">
    <name type="scientific">Methylophaga sulfidovorans</name>
    <dbReference type="NCBI Taxonomy" id="45496"/>
    <lineage>
        <taxon>Bacteria</taxon>
        <taxon>Pseudomonadati</taxon>
        <taxon>Pseudomonadota</taxon>
        <taxon>Gammaproteobacteria</taxon>
        <taxon>Thiotrichales</taxon>
        <taxon>Piscirickettsiaceae</taxon>
        <taxon>Methylophaga</taxon>
    </lineage>
</organism>
<dbReference type="Pfam" id="PF00072">
    <property type="entry name" value="Response_reg"/>
    <property type="match status" value="1"/>
</dbReference>
<feature type="DNA-binding region" description="OmpR/PhoB-type" evidence="9">
    <location>
        <begin position="124"/>
        <end position="218"/>
    </location>
</feature>
<dbReference type="Pfam" id="PF00486">
    <property type="entry name" value="Trans_reg_C"/>
    <property type="match status" value="1"/>
</dbReference>
<feature type="domain" description="Response regulatory" evidence="10">
    <location>
        <begin position="2"/>
        <end position="116"/>
    </location>
</feature>
<dbReference type="RefSeq" id="WP_091713868.1">
    <property type="nucleotide sequence ID" value="NZ_FOSH01000009.1"/>
</dbReference>
<keyword evidence="5" id="KW-0805">Transcription regulation</keyword>
<evidence type="ECO:0000259" key="11">
    <source>
        <dbReference type="PROSITE" id="PS51755"/>
    </source>
</evidence>
<dbReference type="Gene3D" id="3.40.50.2300">
    <property type="match status" value="1"/>
</dbReference>
<dbReference type="FunFam" id="3.40.50.2300:FF:000002">
    <property type="entry name" value="DNA-binding response regulator PhoP"/>
    <property type="match status" value="1"/>
</dbReference>
<dbReference type="CDD" id="cd17624">
    <property type="entry name" value="REC_OmpR_PmrA-like"/>
    <property type="match status" value="1"/>
</dbReference>
<dbReference type="InterPro" id="IPR016032">
    <property type="entry name" value="Sig_transdc_resp-reg_C-effctor"/>
</dbReference>
<dbReference type="PROSITE" id="PS51755">
    <property type="entry name" value="OMPR_PHOB"/>
    <property type="match status" value="1"/>
</dbReference>
<dbReference type="SUPFAM" id="SSF52172">
    <property type="entry name" value="CheY-like"/>
    <property type="match status" value="1"/>
</dbReference>
<dbReference type="PROSITE" id="PS50110">
    <property type="entry name" value="RESPONSE_REGULATORY"/>
    <property type="match status" value="1"/>
</dbReference>
<dbReference type="OrthoDB" id="9802426at2"/>
<dbReference type="GO" id="GO:0000976">
    <property type="term" value="F:transcription cis-regulatory region binding"/>
    <property type="evidence" value="ECO:0007669"/>
    <property type="project" value="TreeGrafter"/>
</dbReference>
<dbReference type="InterPro" id="IPR036388">
    <property type="entry name" value="WH-like_DNA-bd_sf"/>
</dbReference>
<evidence type="ECO:0000256" key="7">
    <source>
        <dbReference type="ARBA" id="ARBA00023163"/>
    </source>
</evidence>
<evidence type="ECO:0000313" key="13">
    <source>
        <dbReference type="Proteomes" id="UP000198924"/>
    </source>
</evidence>
<dbReference type="GO" id="GO:0006355">
    <property type="term" value="P:regulation of DNA-templated transcription"/>
    <property type="evidence" value="ECO:0007669"/>
    <property type="project" value="InterPro"/>
</dbReference>
<dbReference type="AlphaFoldDB" id="A0A1I3Z573"/>
<evidence type="ECO:0000259" key="10">
    <source>
        <dbReference type="PROSITE" id="PS50110"/>
    </source>
</evidence>
<keyword evidence="13" id="KW-1185">Reference proteome</keyword>
<feature type="domain" description="OmpR/PhoB-type" evidence="11">
    <location>
        <begin position="124"/>
        <end position="218"/>
    </location>
</feature>
<dbReference type="CDD" id="cd00383">
    <property type="entry name" value="trans_reg_C"/>
    <property type="match status" value="1"/>
</dbReference>
<dbReference type="SMART" id="SM00862">
    <property type="entry name" value="Trans_reg_C"/>
    <property type="match status" value="1"/>
</dbReference>
<comment type="subcellular location">
    <subcellularLocation>
        <location evidence="1">Cytoplasm</location>
    </subcellularLocation>
</comment>
<reference evidence="13" key="1">
    <citation type="submission" date="2016-10" db="EMBL/GenBank/DDBJ databases">
        <authorList>
            <person name="Varghese N."/>
            <person name="Submissions S."/>
        </authorList>
    </citation>
    <scope>NUCLEOTIDE SEQUENCE [LARGE SCALE GENOMIC DNA]</scope>
    <source>
        <strain evidence="13">DSM 11578</strain>
    </source>
</reference>
<feature type="modified residue" description="4-aspartylphosphate" evidence="8">
    <location>
        <position position="51"/>
    </location>
</feature>
<dbReference type="InterPro" id="IPR001789">
    <property type="entry name" value="Sig_transdc_resp-reg_receiver"/>
</dbReference>
<accession>A0A1I3Z573</accession>
<dbReference type="Gene3D" id="6.10.250.690">
    <property type="match status" value="1"/>
</dbReference>
<dbReference type="InterPro" id="IPR001867">
    <property type="entry name" value="OmpR/PhoB-type_DNA-bd"/>
</dbReference>
<dbReference type="STRING" id="45496.SAMN04488079_109124"/>
<keyword evidence="2" id="KW-0963">Cytoplasm</keyword>
<dbReference type="PANTHER" id="PTHR48111:SF35">
    <property type="entry name" value="TRANSCRIPTIONAL REGULATORY PROTEIN QSEB"/>
    <property type="match status" value="1"/>
</dbReference>
<evidence type="ECO:0000256" key="9">
    <source>
        <dbReference type="PROSITE-ProRule" id="PRU01091"/>
    </source>
</evidence>
<evidence type="ECO:0000256" key="4">
    <source>
        <dbReference type="ARBA" id="ARBA00023012"/>
    </source>
</evidence>
<name>A0A1I3Z573_9GAMM</name>
<evidence type="ECO:0000313" key="12">
    <source>
        <dbReference type="EMBL" id="SFK38696.1"/>
    </source>
</evidence>
<keyword evidence="6 9" id="KW-0238">DNA-binding</keyword>
<dbReference type="Proteomes" id="UP000198924">
    <property type="component" value="Unassembled WGS sequence"/>
</dbReference>
<sequence>MYILLVEDNDIVGDGIKQGLETLGHSTDWVTDANTANQAIQHVDYDVVILDLTLPDYDGMTLLTNWRQNKILIPVLILTARDAIPDRVTGLSAGADDYLTKPFDFDELVARLQSITRRIAGRADNVITFAHISYNPTKGEVKANGLPVKLSKSELIVLEALMHQPGKVVNTEQLQDRLYGWSEGVASNAVAVHIHNLRKKLGTDLISTERRLGYFLAGDKK</sequence>
<evidence type="ECO:0000256" key="2">
    <source>
        <dbReference type="ARBA" id="ARBA00022490"/>
    </source>
</evidence>
<dbReference type="GO" id="GO:0032993">
    <property type="term" value="C:protein-DNA complex"/>
    <property type="evidence" value="ECO:0007669"/>
    <property type="project" value="TreeGrafter"/>
</dbReference>
<dbReference type="GO" id="GO:0000156">
    <property type="term" value="F:phosphorelay response regulator activity"/>
    <property type="evidence" value="ECO:0007669"/>
    <property type="project" value="TreeGrafter"/>
</dbReference>
<evidence type="ECO:0000256" key="3">
    <source>
        <dbReference type="ARBA" id="ARBA00022553"/>
    </source>
</evidence>
<protein>
    <submittedName>
        <fullName evidence="12">Two component transcriptional regulator, winged helix family</fullName>
    </submittedName>
</protein>
<evidence type="ECO:0000256" key="1">
    <source>
        <dbReference type="ARBA" id="ARBA00004496"/>
    </source>
</evidence>
<dbReference type="SMART" id="SM00448">
    <property type="entry name" value="REC"/>
    <property type="match status" value="1"/>
</dbReference>
<dbReference type="GO" id="GO:0005829">
    <property type="term" value="C:cytosol"/>
    <property type="evidence" value="ECO:0007669"/>
    <property type="project" value="TreeGrafter"/>
</dbReference>
<keyword evidence="3 8" id="KW-0597">Phosphoprotein</keyword>
<dbReference type="PANTHER" id="PTHR48111">
    <property type="entry name" value="REGULATOR OF RPOS"/>
    <property type="match status" value="1"/>
</dbReference>
<evidence type="ECO:0000256" key="5">
    <source>
        <dbReference type="ARBA" id="ARBA00023015"/>
    </source>
</evidence>